<evidence type="ECO:0000256" key="6">
    <source>
        <dbReference type="PROSITE-ProRule" id="PRU00352"/>
    </source>
</evidence>
<evidence type="ECO:0000256" key="3">
    <source>
        <dbReference type="ARBA" id="ARBA00023136"/>
    </source>
</evidence>
<dbReference type="Gene3D" id="3.30.1680.10">
    <property type="entry name" value="ligand-binding face of the semaphorins, domain 2"/>
    <property type="match status" value="1"/>
</dbReference>
<dbReference type="PROSITE" id="PS51004">
    <property type="entry name" value="SEMA"/>
    <property type="match status" value="1"/>
</dbReference>
<sequence length="544" mass="59047">GLGDQGACENIVTVIQRLNASTVIVCGTHAGHPKCWFLGRNSSDLAKDQHGYVIVQEGDEIAPKLATQRVTTIAVDGNLYSALSSDAAKGSIGRSYGKKKHVKTEDKWLKNPTFVGSALIQGSDSNKAELYFFFSESTETRLDEPPFTSHVGHVCKTDEGGPKNLLQHSWTTFLRARLVCGFTKESRYFNKLEDTFVVGGEAGAKDGTLFGIFTNLWNATAICAYSVADIDKAFRESKLKGYTSAIPSNRPGACVSPGTPMISLKNTLNIIKDYPAIEQHIYPRDNSHPLYGNRQSYYTRLVADRVKAASGEVYNVLFVGTGNGRIHKVLHDDGKSFIISELRPFPGEESVSALTLDTLTGHLYVGSSVSVARMPLADCSLYGESCRACVAARDPYCGWDRPSSTCAPVPPWMNSSDFLQSVEQLNISICESLTEDEDVSTKTQELTVERGSNVYLPCLVKSYHATYTWSCDGGGSFSCSIKDGSCPLVFGAELSVSEGLFTCTARENGLAEELAVYRVTLGSAAERPYVTPALLCLTALRALT</sequence>
<dbReference type="AlphaFoldDB" id="V9KQX1"/>
<feature type="domain" description="Ig-like" evidence="7">
    <location>
        <begin position="437"/>
        <end position="517"/>
    </location>
</feature>
<dbReference type="GO" id="GO:0007411">
    <property type="term" value="P:axon guidance"/>
    <property type="evidence" value="ECO:0007669"/>
    <property type="project" value="TreeGrafter"/>
</dbReference>
<feature type="domain" description="Sema" evidence="8">
    <location>
        <begin position="1"/>
        <end position="376"/>
    </location>
</feature>
<dbReference type="GO" id="GO:0071526">
    <property type="term" value="P:semaphorin-plexin signaling pathway"/>
    <property type="evidence" value="ECO:0007669"/>
    <property type="project" value="TreeGrafter"/>
</dbReference>
<evidence type="ECO:0000259" key="7">
    <source>
        <dbReference type="PROSITE" id="PS50835"/>
    </source>
</evidence>
<keyword evidence="5" id="KW-0325">Glycoprotein</keyword>
<evidence type="ECO:0000313" key="9">
    <source>
        <dbReference type="EMBL" id="AFP00718.1"/>
    </source>
</evidence>
<dbReference type="SUPFAM" id="SSF103575">
    <property type="entry name" value="Plexin repeat"/>
    <property type="match status" value="1"/>
</dbReference>
<dbReference type="GO" id="GO:0005886">
    <property type="term" value="C:plasma membrane"/>
    <property type="evidence" value="ECO:0007669"/>
    <property type="project" value="TreeGrafter"/>
</dbReference>
<dbReference type="GO" id="GO:0001755">
    <property type="term" value="P:neural crest cell migration"/>
    <property type="evidence" value="ECO:0007669"/>
    <property type="project" value="TreeGrafter"/>
</dbReference>
<dbReference type="SUPFAM" id="SSF101912">
    <property type="entry name" value="Sema domain"/>
    <property type="match status" value="1"/>
</dbReference>
<evidence type="ECO:0000256" key="1">
    <source>
        <dbReference type="ARBA" id="ARBA00004370"/>
    </source>
</evidence>
<dbReference type="InterPro" id="IPR036179">
    <property type="entry name" value="Ig-like_dom_sf"/>
</dbReference>
<organism evidence="9">
    <name type="scientific">Callorhinchus milii</name>
    <name type="common">Ghost shark</name>
    <dbReference type="NCBI Taxonomy" id="7868"/>
    <lineage>
        <taxon>Eukaryota</taxon>
        <taxon>Metazoa</taxon>
        <taxon>Chordata</taxon>
        <taxon>Craniata</taxon>
        <taxon>Vertebrata</taxon>
        <taxon>Chondrichthyes</taxon>
        <taxon>Holocephali</taxon>
        <taxon>Chimaeriformes</taxon>
        <taxon>Callorhinchidae</taxon>
        <taxon>Callorhinchus</taxon>
    </lineage>
</organism>
<dbReference type="InterPro" id="IPR001627">
    <property type="entry name" value="Semap_dom"/>
</dbReference>
<dbReference type="InterPro" id="IPR015943">
    <property type="entry name" value="WD40/YVTN_repeat-like_dom_sf"/>
</dbReference>
<protein>
    <submittedName>
        <fullName evidence="9">Semaphorin-7A-like protein</fullName>
    </submittedName>
</protein>
<dbReference type="GO" id="GO:0030215">
    <property type="term" value="F:semaphorin receptor binding"/>
    <property type="evidence" value="ECO:0007669"/>
    <property type="project" value="InterPro"/>
</dbReference>
<dbReference type="PANTHER" id="PTHR11036:SF85">
    <property type="entry name" value="SI:CH211-113G11.6 ISOFORM X1"/>
    <property type="match status" value="1"/>
</dbReference>
<dbReference type="GO" id="GO:0030335">
    <property type="term" value="P:positive regulation of cell migration"/>
    <property type="evidence" value="ECO:0007669"/>
    <property type="project" value="TreeGrafter"/>
</dbReference>
<dbReference type="SMART" id="SM00423">
    <property type="entry name" value="PSI"/>
    <property type="match status" value="1"/>
</dbReference>
<evidence type="ECO:0000259" key="8">
    <source>
        <dbReference type="PROSITE" id="PS51004"/>
    </source>
</evidence>
<keyword evidence="3" id="KW-0472">Membrane</keyword>
<evidence type="ECO:0000256" key="5">
    <source>
        <dbReference type="ARBA" id="ARBA00023180"/>
    </source>
</evidence>
<proteinExistence type="evidence at transcript level"/>
<dbReference type="InterPro" id="IPR002165">
    <property type="entry name" value="Plexin_repeat"/>
</dbReference>
<comment type="caution">
    <text evidence="6">Lacks conserved residue(s) required for the propagation of feature annotation.</text>
</comment>
<reference evidence="9" key="1">
    <citation type="journal article" date="2014" name="Nature">
        <title>Elephant shark genome provides unique insights into gnathostome evolution.</title>
        <authorList>
            <consortium name="International Elephant Shark Genome Sequencing Consortium"/>
            <person name="Venkatesh B."/>
            <person name="Lee A.P."/>
            <person name="Ravi V."/>
            <person name="Maurya A.K."/>
            <person name="Lian M.M."/>
            <person name="Swann J.B."/>
            <person name="Ohta Y."/>
            <person name="Flajnik M.F."/>
            <person name="Sutoh Y."/>
            <person name="Kasahara M."/>
            <person name="Hoon S."/>
            <person name="Gangu V."/>
            <person name="Roy S.W."/>
            <person name="Irimia M."/>
            <person name="Korzh V."/>
            <person name="Kondrychyn I."/>
            <person name="Lim Z.W."/>
            <person name="Tay B.H."/>
            <person name="Tohari S."/>
            <person name="Kong K.W."/>
            <person name="Ho S."/>
            <person name="Lorente-Galdos B."/>
            <person name="Quilez J."/>
            <person name="Marques-Bonet T."/>
            <person name="Raney B.J."/>
            <person name="Ingham P.W."/>
            <person name="Tay A."/>
            <person name="Hillier L.W."/>
            <person name="Minx P."/>
            <person name="Boehm T."/>
            <person name="Wilson R.K."/>
            <person name="Brenner S."/>
            <person name="Warren W.C."/>
        </authorList>
    </citation>
    <scope>NUCLEOTIDE SEQUENCE</scope>
    <source>
        <tissue evidence="9">Brain</tissue>
    </source>
</reference>
<evidence type="ECO:0000256" key="4">
    <source>
        <dbReference type="ARBA" id="ARBA00023157"/>
    </source>
</evidence>
<keyword evidence="4" id="KW-1015">Disulfide bond</keyword>
<dbReference type="InterPro" id="IPR036352">
    <property type="entry name" value="Semap_dom_sf"/>
</dbReference>
<dbReference type="SUPFAM" id="SSF48726">
    <property type="entry name" value="Immunoglobulin"/>
    <property type="match status" value="1"/>
</dbReference>
<dbReference type="Gene3D" id="2.130.10.10">
    <property type="entry name" value="YVTN repeat-like/Quinoprotein amine dehydrogenase"/>
    <property type="match status" value="1"/>
</dbReference>
<evidence type="ECO:0000256" key="2">
    <source>
        <dbReference type="ARBA" id="ARBA00009492"/>
    </source>
</evidence>
<dbReference type="SMART" id="SM00630">
    <property type="entry name" value="Sema"/>
    <property type="match status" value="1"/>
</dbReference>
<dbReference type="PROSITE" id="PS50835">
    <property type="entry name" value="IG_LIKE"/>
    <property type="match status" value="1"/>
</dbReference>
<comment type="similarity">
    <text evidence="2">Belongs to the semaphorin family.</text>
</comment>
<dbReference type="InterPro" id="IPR007110">
    <property type="entry name" value="Ig-like_dom"/>
</dbReference>
<dbReference type="PANTHER" id="PTHR11036">
    <property type="entry name" value="SEMAPHORIN"/>
    <property type="match status" value="1"/>
</dbReference>
<dbReference type="Gene3D" id="2.60.40.10">
    <property type="entry name" value="Immunoglobulins"/>
    <property type="match status" value="1"/>
</dbReference>
<dbReference type="EMBL" id="JW868200">
    <property type="protein sequence ID" value="AFP00718.1"/>
    <property type="molecule type" value="mRNA"/>
</dbReference>
<accession>V9KQX1</accession>
<name>V9KQX1_CALMI</name>
<dbReference type="InterPro" id="IPR027231">
    <property type="entry name" value="Semaphorin"/>
</dbReference>
<comment type="subcellular location">
    <subcellularLocation>
        <location evidence="1">Membrane</location>
    </subcellularLocation>
</comment>
<dbReference type="InterPro" id="IPR016201">
    <property type="entry name" value="PSI"/>
</dbReference>
<dbReference type="Pfam" id="PF01403">
    <property type="entry name" value="Sema"/>
    <property type="match status" value="1"/>
</dbReference>
<dbReference type="GO" id="GO:0045499">
    <property type="term" value="F:chemorepellent activity"/>
    <property type="evidence" value="ECO:0007669"/>
    <property type="project" value="TreeGrafter"/>
</dbReference>
<dbReference type="InterPro" id="IPR013783">
    <property type="entry name" value="Ig-like_fold"/>
</dbReference>
<feature type="non-terminal residue" evidence="9">
    <location>
        <position position="1"/>
    </location>
</feature>
<dbReference type="Pfam" id="PF01437">
    <property type="entry name" value="PSI"/>
    <property type="match status" value="1"/>
</dbReference>